<evidence type="ECO:0000259" key="2">
    <source>
        <dbReference type="PROSITE" id="PS51898"/>
    </source>
</evidence>
<evidence type="ECO:0000313" key="3">
    <source>
        <dbReference type="EMBL" id="GIP52862.1"/>
    </source>
</evidence>
<reference evidence="3 4" key="1">
    <citation type="submission" date="2021-03" db="EMBL/GenBank/DDBJ databases">
        <title>Antimicrobial resistance genes in bacteria isolated from Japanese honey, and their potential for conferring macrolide and lincosamide resistance in the American foulbrood pathogen Paenibacillus larvae.</title>
        <authorList>
            <person name="Okamoto M."/>
            <person name="Kumagai M."/>
            <person name="Kanamori H."/>
            <person name="Takamatsu D."/>
        </authorList>
    </citation>
    <scope>NUCLEOTIDE SEQUENCE [LARGE SCALE GENOMIC DNA]</scope>
    <source>
        <strain evidence="3 4">J42TS3</strain>
    </source>
</reference>
<dbReference type="Gene3D" id="1.10.443.10">
    <property type="entry name" value="Intergrase catalytic core"/>
    <property type="match status" value="1"/>
</dbReference>
<name>A0ABQ4MA49_9BACL</name>
<dbReference type="SUPFAM" id="SSF56349">
    <property type="entry name" value="DNA breaking-rejoining enzymes"/>
    <property type="match status" value="1"/>
</dbReference>
<dbReference type="Pfam" id="PF00589">
    <property type="entry name" value="Phage_integrase"/>
    <property type="match status" value="1"/>
</dbReference>
<dbReference type="InterPro" id="IPR002104">
    <property type="entry name" value="Integrase_catalytic"/>
</dbReference>
<evidence type="ECO:0000256" key="1">
    <source>
        <dbReference type="ARBA" id="ARBA00023172"/>
    </source>
</evidence>
<dbReference type="Proteomes" id="UP000679992">
    <property type="component" value="Unassembled WGS sequence"/>
</dbReference>
<keyword evidence="1" id="KW-0233">DNA recombination</keyword>
<feature type="domain" description="Tyr recombinase" evidence="2">
    <location>
        <begin position="1"/>
        <end position="104"/>
    </location>
</feature>
<gene>
    <name evidence="3" type="primary">intA</name>
    <name evidence="3" type="ORF">J42TS3_18970</name>
</gene>
<organism evidence="3 4">
    <name type="scientific">Paenibacillus vini</name>
    <dbReference type="NCBI Taxonomy" id="1476024"/>
    <lineage>
        <taxon>Bacteria</taxon>
        <taxon>Bacillati</taxon>
        <taxon>Bacillota</taxon>
        <taxon>Bacilli</taxon>
        <taxon>Bacillales</taxon>
        <taxon>Paenibacillaceae</taxon>
        <taxon>Paenibacillus</taxon>
    </lineage>
</organism>
<comment type="caution">
    <text evidence="3">The sequence shown here is derived from an EMBL/GenBank/DDBJ whole genome shotgun (WGS) entry which is preliminary data.</text>
</comment>
<dbReference type="InterPro" id="IPR011010">
    <property type="entry name" value="DNA_brk_join_enz"/>
</dbReference>
<protein>
    <submittedName>
        <fullName evidence="3">Site-specific integrase</fullName>
    </submittedName>
</protein>
<dbReference type="PROSITE" id="PS51898">
    <property type="entry name" value="TYR_RECOMBINASE"/>
    <property type="match status" value="1"/>
</dbReference>
<dbReference type="EMBL" id="BOSL01000005">
    <property type="protein sequence ID" value="GIP52862.1"/>
    <property type="molecule type" value="Genomic_DNA"/>
</dbReference>
<keyword evidence="4" id="KW-1185">Reference proteome</keyword>
<accession>A0ABQ4MA49</accession>
<dbReference type="InterPro" id="IPR013762">
    <property type="entry name" value="Integrase-like_cat_sf"/>
</dbReference>
<proteinExistence type="predicted"/>
<sequence>MISRTLYWVGLAQDKLAAGAKYNDYGLVTQTKFGCPVSPYYFETRWLDMLRKSELPKIRFHDLGHTHASLLLQQNVHPKVVSERLGHSSVGITLDRYSHTYGVD</sequence>
<evidence type="ECO:0000313" key="4">
    <source>
        <dbReference type="Proteomes" id="UP000679992"/>
    </source>
</evidence>